<evidence type="ECO:0000313" key="1">
    <source>
        <dbReference type="EMBL" id="KAJ3581258.1"/>
    </source>
</evidence>
<comment type="caution">
    <text evidence="1">The sequence shown here is derived from an EMBL/GenBank/DDBJ whole genome shotgun (WGS) entry which is preliminary data.</text>
</comment>
<proteinExistence type="predicted"/>
<dbReference type="AlphaFoldDB" id="A0A9Q0D3P9"/>
<keyword evidence="2" id="KW-1185">Reference proteome</keyword>
<protein>
    <submittedName>
        <fullName evidence="1">Uncharacterized protein</fullName>
    </submittedName>
</protein>
<evidence type="ECO:0000313" key="2">
    <source>
        <dbReference type="Proteomes" id="UP001148018"/>
    </source>
</evidence>
<sequence length="79" mass="8722">MGQDVLRTFCPVQSPASKLQRHEGPSRVQPLGCRDLSVQPLGCRDLRVCPASRLQRPEGPSRVQPLGCRDLRVCPESSL</sequence>
<accession>A0A9Q0D3P9</accession>
<name>A0A9Q0D3P9_9TELE</name>
<dbReference type="EMBL" id="JANIIK010003186">
    <property type="protein sequence ID" value="KAJ3581258.1"/>
    <property type="molecule type" value="Genomic_DNA"/>
</dbReference>
<organism evidence="1 2">
    <name type="scientific">Muraenolepis orangiensis</name>
    <name type="common">Patagonian moray cod</name>
    <dbReference type="NCBI Taxonomy" id="630683"/>
    <lineage>
        <taxon>Eukaryota</taxon>
        <taxon>Metazoa</taxon>
        <taxon>Chordata</taxon>
        <taxon>Craniata</taxon>
        <taxon>Vertebrata</taxon>
        <taxon>Euteleostomi</taxon>
        <taxon>Actinopterygii</taxon>
        <taxon>Neopterygii</taxon>
        <taxon>Teleostei</taxon>
        <taxon>Neoteleostei</taxon>
        <taxon>Acanthomorphata</taxon>
        <taxon>Zeiogadaria</taxon>
        <taxon>Gadariae</taxon>
        <taxon>Gadiformes</taxon>
        <taxon>Muraenolepidoidei</taxon>
        <taxon>Muraenolepididae</taxon>
        <taxon>Muraenolepis</taxon>
    </lineage>
</organism>
<dbReference type="Proteomes" id="UP001148018">
    <property type="component" value="Unassembled WGS sequence"/>
</dbReference>
<gene>
    <name evidence="1" type="ORF">NHX12_016849</name>
</gene>
<reference evidence="1" key="1">
    <citation type="submission" date="2022-07" db="EMBL/GenBank/DDBJ databases">
        <title>Chromosome-level genome of Muraenolepis orangiensis.</title>
        <authorList>
            <person name="Kim J."/>
        </authorList>
    </citation>
    <scope>NUCLEOTIDE SEQUENCE</scope>
    <source>
        <strain evidence="1">KU_S4_2022</strain>
        <tissue evidence="1">Muscle</tissue>
    </source>
</reference>